<sequence>NKVLIESTFWRSIFNIELIKRGIWRDDGGGEMARGGGEWTVTGGGVVSYKRITLLVCSFNILIALFVLRFLYASSLHFYPNHHNAVRYASDEIRKMEESTRIRRSKHPSELVRLVKKLRHEVATSESSVELSPSVKGKLVDEILERLKRLEEKSNVTLVREAVETWRSEKLKEAKELIQEQNGVNSTLIVEEAGMLVRALELEWDALSEEIGFWLPAEVHNEEHDDKPEGEEEPEEILAGRPVPAVCNVELHTDYGGAAVRWGLTHHKESAADCCQACLDQAKRAKPGEMRCNIWVYCPSEFGCFSPDIYEHKHQECWLKYAEKPKRTFKDRYSEAYRNNHPKAPTIVPWVSAKTPCGQDSRREIVFGYFMLCCHSSVLKVEVPDQDANIFGQLKEKLVESGKDEEQDDDDDDDDGFSELETIATTGCMRQRDTTEHMVKLPPMEDLKLPEAVSPPPPPPEEPNDSGDVGITEPELQQPQADEANEQQSESNEDSTENEKIYMDDTFLPSGLSSSQAEEAQDYVSEIVLPRVKIKNGAVGAPRVPSRSLSSLRSLGSPRALLSPRFGASSSPLSNGTPNSYRHSIDTASPFESVKEAVSKFGGITDWKAHRMEVLERRKFVEQELEKLEEQIPEYKKKSETVEMSKFLTVEELENTKRLIEELKLNLDKAETEEKQAKQDSDLAKMRVEEMEQGIAGEASVATKAQLEVAQARHTSAISELESVKEELQALESEYDALVKEKEEAVKEAEEAVKASKEVERKVEELTIELIASKESLECAHSSHLEAEEHKIGAIVSRDQETHKWEKELKQAEEELQKLKHHIVSTKELKAKLDFASALLLDLKKELEDYNESSKEKSHADVQTAVASAKKELEEVNVNIEKASSEVNSLKVATSSLRMELEKERSALDSIKKREGMASIAVESLDAEIDITRVEIALVASNAKEAREETVELPKQLHQAAQEADEAKSLAELAREELRKSREEAEKAKAGARTVESRLVAAQKEIEASKASERLALATIKALQESESALKENNVDSPRSVTLTLDEYYELSKRAHEAEEAANAKVAAAVCEIEEAKETEKRNLEKLEEVNKEMDSRKKALAEAIEKAEKAKEGKMGVEQELRKWREEHDVKRKNDDDEVNTEKSHEEESKEKETESNGTETNTTPQAVPGKKKKKLFPRFLMFMMKKKSNK</sequence>
<evidence type="ECO:0000256" key="2">
    <source>
        <dbReference type="ARBA" id="ARBA00023054"/>
    </source>
</evidence>
<name>A0ABQ8EGQ9_BRANA</name>
<dbReference type="EMBL" id="JAGKQM010000001">
    <property type="protein sequence ID" value="KAH0940800.1"/>
    <property type="molecule type" value="Genomic_DNA"/>
</dbReference>
<comment type="similarity">
    <text evidence="1">Belongs to the WEB family.</text>
</comment>
<proteinExistence type="inferred from homology"/>
<feature type="transmembrane region" description="Helical" evidence="5">
    <location>
        <begin position="52"/>
        <end position="72"/>
    </location>
</feature>
<keyword evidence="5" id="KW-1133">Transmembrane helix</keyword>
<feature type="compositionally biased region" description="Basic and acidic residues" evidence="4">
    <location>
        <begin position="1108"/>
        <end position="1156"/>
    </location>
</feature>
<keyword evidence="5" id="KW-0812">Transmembrane</keyword>
<feature type="compositionally biased region" description="Polar residues" evidence="4">
    <location>
        <begin position="568"/>
        <end position="582"/>
    </location>
</feature>
<feature type="region of interest" description="Disordered" evidence="4">
    <location>
        <begin position="399"/>
        <end position="434"/>
    </location>
</feature>
<dbReference type="PANTHER" id="PTHR32054">
    <property type="entry name" value="HEAVY CHAIN, PUTATIVE, EXPRESSED-RELATED-RELATED"/>
    <property type="match status" value="1"/>
</dbReference>
<feature type="region of interest" description="Disordered" evidence="4">
    <location>
        <begin position="563"/>
        <end position="585"/>
    </location>
</feature>
<evidence type="ECO:0000256" key="1">
    <source>
        <dbReference type="ARBA" id="ARBA00005485"/>
    </source>
</evidence>
<comment type="caution">
    <text evidence="6">The sequence shown here is derived from an EMBL/GenBank/DDBJ whole genome shotgun (WGS) entry which is preliminary data.</text>
</comment>
<evidence type="ECO:0000313" key="7">
    <source>
        <dbReference type="Proteomes" id="UP000824890"/>
    </source>
</evidence>
<evidence type="ECO:0000256" key="5">
    <source>
        <dbReference type="SAM" id="Phobius"/>
    </source>
</evidence>
<protein>
    <submittedName>
        <fullName evidence="6">Uncharacterized protein</fullName>
    </submittedName>
</protein>
<dbReference type="Pfam" id="PF05701">
    <property type="entry name" value="WEMBL"/>
    <property type="match status" value="1"/>
</dbReference>
<dbReference type="Proteomes" id="UP000824890">
    <property type="component" value="Unassembled WGS sequence"/>
</dbReference>
<feature type="region of interest" description="Disordered" evidence="4">
    <location>
        <begin position="1108"/>
        <end position="1192"/>
    </location>
</feature>
<feature type="compositionally biased region" description="Acidic residues" evidence="4">
    <location>
        <begin position="405"/>
        <end position="418"/>
    </location>
</feature>
<keyword evidence="5" id="KW-0472">Membrane</keyword>
<dbReference type="PANTHER" id="PTHR32054:SF25">
    <property type="entry name" value="PROTEIN WEAK CHLOROPLAST MOVEMENT UNDER BLUE LIGHT-LIKE 1"/>
    <property type="match status" value="1"/>
</dbReference>
<feature type="non-terminal residue" evidence="6">
    <location>
        <position position="1"/>
    </location>
</feature>
<evidence type="ECO:0000313" key="6">
    <source>
        <dbReference type="EMBL" id="KAH0940800.1"/>
    </source>
</evidence>
<keyword evidence="2 3" id="KW-0175">Coiled coil</keyword>
<feature type="compositionally biased region" description="Polar residues" evidence="4">
    <location>
        <begin position="475"/>
        <end position="490"/>
    </location>
</feature>
<evidence type="ECO:0000256" key="4">
    <source>
        <dbReference type="SAM" id="MobiDB-lite"/>
    </source>
</evidence>
<organism evidence="6 7">
    <name type="scientific">Brassica napus</name>
    <name type="common">Rape</name>
    <dbReference type="NCBI Taxonomy" id="3708"/>
    <lineage>
        <taxon>Eukaryota</taxon>
        <taxon>Viridiplantae</taxon>
        <taxon>Streptophyta</taxon>
        <taxon>Embryophyta</taxon>
        <taxon>Tracheophyta</taxon>
        <taxon>Spermatophyta</taxon>
        <taxon>Magnoliopsida</taxon>
        <taxon>eudicotyledons</taxon>
        <taxon>Gunneridae</taxon>
        <taxon>Pentapetalae</taxon>
        <taxon>rosids</taxon>
        <taxon>malvids</taxon>
        <taxon>Brassicales</taxon>
        <taxon>Brassicaceae</taxon>
        <taxon>Brassiceae</taxon>
        <taxon>Brassica</taxon>
    </lineage>
</organism>
<keyword evidence="7" id="KW-1185">Reference proteome</keyword>
<reference evidence="6 7" key="1">
    <citation type="submission" date="2021-05" db="EMBL/GenBank/DDBJ databases">
        <title>Genome Assembly of Synthetic Allotetraploid Brassica napus Reveals Homoeologous Exchanges between Subgenomes.</title>
        <authorList>
            <person name="Davis J.T."/>
        </authorList>
    </citation>
    <scope>NUCLEOTIDE SEQUENCE [LARGE SCALE GENOMIC DNA]</scope>
    <source>
        <strain evidence="7">cv. Da-Ae</strain>
        <tissue evidence="6">Seedling</tissue>
    </source>
</reference>
<feature type="region of interest" description="Disordered" evidence="4">
    <location>
        <begin position="448"/>
        <end position="520"/>
    </location>
</feature>
<evidence type="ECO:0000256" key="3">
    <source>
        <dbReference type="SAM" id="Coils"/>
    </source>
</evidence>
<feature type="coiled-coil region" evidence="3">
    <location>
        <begin position="611"/>
        <end position="893"/>
    </location>
</feature>
<accession>A0ABQ8EGQ9</accession>
<gene>
    <name evidence="6" type="ORF">HID58_000437</name>
</gene>
<dbReference type="InterPro" id="IPR008545">
    <property type="entry name" value="Web"/>
</dbReference>
<feature type="coiled-coil region" evidence="3">
    <location>
        <begin position="957"/>
        <end position="995"/>
    </location>
</feature>